<gene>
    <name evidence="1" type="ORF">B9W14_20280</name>
</gene>
<dbReference type="RefSeq" id="WP_032077336.1">
    <property type="nucleotide sequence ID" value="NZ_CP020953.1"/>
</dbReference>
<dbReference type="AlphaFoldDB" id="A0A2U8DVD5"/>
<dbReference type="Proteomes" id="UP000244910">
    <property type="component" value="Chromosome"/>
</dbReference>
<sequence length="231" mass="26580">MTIFKRVYSNCSLLSNKIKNGQGSELDQHKLEALKEIVLYFESLKYVDDPNSKIKVGMYFELVRKYNKGIYSKMTRELFRTKNKADDEEYKRYLNSVQALICYTSKNLEKKFGEAIDLIDSGDIEEGLNKFRNSTCDRKIAKGVLSLFPAAKKNENLKVKDCGAGLIFIGCFIAEILRKEIQYLDTELEYLRYVIESPDADPAEKQYVNDFLDSCAGVIPLIQTMINKKLQ</sequence>
<keyword evidence="2" id="KW-1185">Reference proteome</keyword>
<protein>
    <submittedName>
        <fullName evidence="1">Uncharacterized protein</fullName>
    </submittedName>
</protein>
<name>A0A2U8DVD5_9CLOT</name>
<organism evidence="1 2">
    <name type="scientific">Clostridium drakei</name>
    <dbReference type="NCBI Taxonomy" id="332101"/>
    <lineage>
        <taxon>Bacteria</taxon>
        <taxon>Bacillati</taxon>
        <taxon>Bacillota</taxon>
        <taxon>Clostridia</taxon>
        <taxon>Eubacteriales</taxon>
        <taxon>Clostridiaceae</taxon>
        <taxon>Clostridium</taxon>
    </lineage>
</organism>
<proteinExistence type="predicted"/>
<dbReference type="KEGG" id="cdrk:B9W14_20280"/>
<reference evidence="2" key="1">
    <citation type="submission" date="2017-04" db="EMBL/GenBank/DDBJ databases">
        <authorList>
            <person name="Song Y."/>
            <person name="Cho B.-K."/>
        </authorList>
    </citation>
    <scope>NUCLEOTIDE SEQUENCE [LARGE SCALE GENOMIC DNA]</scope>
    <source>
        <strain evidence="2">SL1</strain>
    </source>
</reference>
<evidence type="ECO:0000313" key="2">
    <source>
        <dbReference type="Proteomes" id="UP000244910"/>
    </source>
</evidence>
<evidence type="ECO:0000313" key="1">
    <source>
        <dbReference type="EMBL" id="AWI06733.1"/>
    </source>
</evidence>
<dbReference type="EMBL" id="CP020953">
    <property type="protein sequence ID" value="AWI06733.1"/>
    <property type="molecule type" value="Genomic_DNA"/>
</dbReference>
<accession>A0A2U8DVD5</accession>